<dbReference type="GO" id="GO:0006309">
    <property type="term" value="P:apoptotic DNA fragmentation"/>
    <property type="evidence" value="ECO:0007669"/>
    <property type="project" value="TreeGrafter"/>
</dbReference>
<dbReference type="InterPro" id="IPR004947">
    <property type="entry name" value="DNase_II"/>
</dbReference>
<reference evidence="4" key="2">
    <citation type="submission" date="2022-06" db="UniProtKB">
        <authorList>
            <consortium name="EnsemblMetazoa"/>
        </authorList>
    </citation>
    <scope>IDENTIFICATION</scope>
    <source>
        <strain evidence="4">DF5081</strain>
    </source>
</reference>
<dbReference type="EnsemblMetazoa" id="CJA04379a.1">
    <property type="protein sequence ID" value="CJA04379a.1"/>
    <property type="gene ID" value="WBGene00123583"/>
</dbReference>
<evidence type="ECO:0000313" key="5">
    <source>
        <dbReference type="Proteomes" id="UP000005237"/>
    </source>
</evidence>
<sequence>MHRSLILFVSILACAQAAYQCKDNDGKNVDWFVFYKLPHLYNMPDNRPISNGTGFMYFDVNNKNWKLMPEGMDSPNNAVYYTLQQYYTSNKNTTFTYLYNDEWPDSTTWSNSSGHAKGVTVFDQYTGFWLIHSIPKFPSVDQFRFPSNAHYYGQMGICISFNYGSLSDIEQNIDFSEGFRAIGAFSDLPFRE</sequence>
<dbReference type="CDD" id="cd09120">
    <property type="entry name" value="PLDc_DNaseII_1"/>
    <property type="match status" value="1"/>
</dbReference>
<reference evidence="5" key="1">
    <citation type="submission" date="2010-08" db="EMBL/GenBank/DDBJ databases">
        <authorList>
            <consortium name="Caenorhabditis japonica Sequencing Consortium"/>
            <person name="Wilson R.K."/>
        </authorList>
    </citation>
    <scope>NUCLEOTIDE SEQUENCE [LARGE SCALE GENOMIC DNA]</scope>
    <source>
        <strain evidence="5">DF5081</strain>
    </source>
</reference>
<evidence type="ECO:0000256" key="2">
    <source>
        <dbReference type="ARBA" id="ARBA00022801"/>
    </source>
</evidence>
<comment type="similarity">
    <text evidence="1">Belongs to the DNase II family.</text>
</comment>
<organism evidence="4 5">
    <name type="scientific">Caenorhabditis japonica</name>
    <dbReference type="NCBI Taxonomy" id="281687"/>
    <lineage>
        <taxon>Eukaryota</taxon>
        <taxon>Metazoa</taxon>
        <taxon>Ecdysozoa</taxon>
        <taxon>Nematoda</taxon>
        <taxon>Chromadorea</taxon>
        <taxon>Rhabditida</taxon>
        <taxon>Rhabditina</taxon>
        <taxon>Rhabditomorpha</taxon>
        <taxon>Rhabditoidea</taxon>
        <taxon>Rhabditidae</taxon>
        <taxon>Peloderinae</taxon>
        <taxon>Caenorhabditis</taxon>
    </lineage>
</organism>
<name>A0A8R1HKJ2_CAEJA</name>
<dbReference type="AlphaFoldDB" id="A0A8R1HKJ2"/>
<dbReference type="GO" id="GO:0004531">
    <property type="term" value="F:deoxyribonuclease II activity"/>
    <property type="evidence" value="ECO:0007669"/>
    <property type="project" value="InterPro"/>
</dbReference>
<keyword evidence="3" id="KW-0732">Signal</keyword>
<feature type="signal peptide" evidence="3">
    <location>
        <begin position="1"/>
        <end position="17"/>
    </location>
</feature>
<evidence type="ECO:0000256" key="1">
    <source>
        <dbReference type="ARBA" id="ARBA00007527"/>
    </source>
</evidence>
<proteinExistence type="inferred from homology"/>
<dbReference type="Pfam" id="PF03265">
    <property type="entry name" value="DNase_II"/>
    <property type="match status" value="1"/>
</dbReference>
<protein>
    <submittedName>
        <fullName evidence="4">Uncharacterized protein</fullName>
    </submittedName>
</protein>
<keyword evidence="2" id="KW-0378">Hydrolase</keyword>
<keyword evidence="5" id="KW-1185">Reference proteome</keyword>
<feature type="chain" id="PRO_5035718632" evidence="3">
    <location>
        <begin position="18"/>
        <end position="192"/>
    </location>
</feature>
<dbReference type="PANTHER" id="PTHR10858">
    <property type="entry name" value="DEOXYRIBONUCLEASE II"/>
    <property type="match status" value="1"/>
</dbReference>
<evidence type="ECO:0000313" key="4">
    <source>
        <dbReference type="EnsemblMetazoa" id="CJA04379a.1"/>
    </source>
</evidence>
<dbReference type="Proteomes" id="UP000005237">
    <property type="component" value="Unassembled WGS sequence"/>
</dbReference>
<dbReference type="PANTHER" id="PTHR10858:SF24">
    <property type="entry name" value="CELL DEATH-RELATED NUCLEASE 6"/>
    <property type="match status" value="1"/>
</dbReference>
<accession>A0A8R1HKJ2</accession>
<evidence type="ECO:0000256" key="3">
    <source>
        <dbReference type="SAM" id="SignalP"/>
    </source>
</evidence>